<keyword evidence="1" id="KW-0479">Metal-binding</keyword>
<dbReference type="SUPFAM" id="SSF57889">
    <property type="entry name" value="Cysteine-rich domain"/>
    <property type="match status" value="2"/>
</dbReference>
<dbReference type="Proteomes" id="UP001054252">
    <property type="component" value="Unassembled WGS sequence"/>
</dbReference>
<evidence type="ECO:0000256" key="4">
    <source>
        <dbReference type="SAM" id="Coils"/>
    </source>
</evidence>
<accession>A0AAV5LPJ7</accession>
<keyword evidence="7" id="KW-1185">Reference proteome</keyword>
<dbReference type="PANTHER" id="PTHR46288:SF70">
    <property type="entry name" value="CYSTEINE_HISTIDINE-RICH C1 DOMAIN FAMILY PROTEIN"/>
    <property type="match status" value="1"/>
</dbReference>
<proteinExistence type="predicted"/>
<evidence type="ECO:0000256" key="2">
    <source>
        <dbReference type="ARBA" id="ARBA00022737"/>
    </source>
</evidence>
<keyword evidence="2" id="KW-0677">Repeat</keyword>
<feature type="domain" description="Phorbol-ester/DAG-type" evidence="5">
    <location>
        <begin position="149"/>
        <end position="197"/>
    </location>
</feature>
<dbReference type="PROSITE" id="PS50081">
    <property type="entry name" value="ZF_DAG_PE_2"/>
    <property type="match status" value="1"/>
</dbReference>
<dbReference type="InterPro" id="IPR046349">
    <property type="entry name" value="C1-like_sf"/>
</dbReference>
<comment type="caution">
    <text evidence="6">The sequence shown here is derived from an EMBL/GenBank/DDBJ whole genome shotgun (WGS) entry which is preliminary data.</text>
</comment>
<dbReference type="EMBL" id="BPVZ01000132">
    <property type="protein sequence ID" value="GKV39103.1"/>
    <property type="molecule type" value="Genomic_DNA"/>
</dbReference>
<dbReference type="AlphaFoldDB" id="A0AAV5LPJ7"/>
<evidence type="ECO:0000256" key="1">
    <source>
        <dbReference type="ARBA" id="ARBA00022723"/>
    </source>
</evidence>
<dbReference type="InterPro" id="IPR002219">
    <property type="entry name" value="PKC_DAG/PE"/>
</dbReference>
<reference evidence="6 7" key="1">
    <citation type="journal article" date="2021" name="Commun. Biol.">
        <title>The genome of Shorea leprosula (Dipterocarpaceae) highlights the ecological relevance of drought in aseasonal tropical rainforests.</title>
        <authorList>
            <person name="Ng K.K.S."/>
            <person name="Kobayashi M.J."/>
            <person name="Fawcett J.A."/>
            <person name="Hatakeyama M."/>
            <person name="Paape T."/>
            <person name="Ng C.H."/>
            <person name="Ang C.C."/>
            <person name="Tnah L.H."/>
            <person name="Lee C.T."/>
            <person name="Nishiyama T."/>
            <person name="Sese J."/>
            <person name="O'Brien M.J."/>
            <person name="Copetti D."/>
            <person name="Mohd Noor M.I."/>
            <person name="Ong R.C."/>
            <person name="Putra M."/>
            <person name="Sireger I.Z."/>
            <person name="Indrioko S."/>
            <person name="Kosugi Y."/>
            <person name="Izuno A."/>
            <person name="Isagi Y."/>
            <person name="Lee S.L."/>
            <person name="Shimizu K.K."/>
        </authorList>
    </citation>
    <scope>NUCLEOTIDE SEQUENCE [LARGE SCALE GENOMIC DNA]</scope>
    <source>
        <strain evidence="6">214</strain>
    </source>
</reference>
<dbReference type="InterPro" id="IPR004146">
    <property type="entry name" value="DC1"/>
</dbReference>
<protein>
    <recommendedName>
        <fullName evidence="5">Phorbol-ester/DAG-type domain-containing protein</fullName>
    </recommendedName>
</protein>
<keyword evidence="3" id="KW-0862">Zinc</keyword>
<evidence type="ECO:0000313" key="6">
    <source>
        <dbReference type="EMBL" id="GKV39103.1"/>
    </source>
</evidence>
<keyword evidence="4" id="KW-0175">Coiled coil</keyword>
<gene>
    <name evidence="6" type="ORF">SLEP1_g46917</name>
</gene>
<evidence type="ECO:0000256" key="3">
    <source>
        <dbReference type="ARBA" id="ARBA00022833"/>
    </source>
</evidence>
<dbReference type="PANTHER" id="PTHR46288">
    <property type="entry name" value="PHORBOL-ESTER/DAG-TYPE DOMAIN-CONTAINING PROTEIN"/>
    <property type="match status" value="1"/>
</dbReference>
<name>A0AAV5LPJ7_9ROSI</name>
<dbReference type="GO" id="GO:0046872">
    <property type="term" value="F:metal ion binding"/>
    <property type="evidence" value="ECO:0007669"/>
    <property type="project" value="UniProtKB-KW"/>
</dbReference>
<evidence type="ECO:0000259" key="5">
    <source>
        <dbReference type="PROSITE" id="PS50081"/>
    </source>
</evidence>
<organism evidence="6 7">
    <name type="scientific">Rubroshorea leprosula</name>
    <dbReference type="NCBI Taxonomy" id="152421"/>
    <lineage>
        <taxon>Eukaryota</taxon>
        <taxon>Viridiplantae</taxon>
        <taxon>Streptophyta</taxon>
        <taxon>Embryophyta</taxon>
        <taxon>Tracheophyta</taxon>
        <taxon>Spermatophyta</taxon>
        <taxon>Magnoliopsida</taxon>
        <taxon>eudicotyledons</taxon>
        <taxon>Gunneridae</taxon>
        <taxon>Pentapetalae</taxon>
        <taxon>rosids</taxon>
        <taxon>malvids</taxon>
        <taxon>Malvales</taxon>
        <taxon>Dipterocarpaceae</taxon>
        <taxon>Rubroshorea</taxon>
    </lineage>
</organism>
<evidence type="ECO:0000313" key="7">
    <source>
        <dbReference type="Proteomes" id="UP001054252"/>
    </source>
</evidence>
<dbReference type="Pfam" id="PF03107">
    <property type="entry name" value="C1_2"/>
    <property type="match status" value="2"/>
</dbReference>
<feature type="coiled-coil region" evidence="4">
    <location>
        <begin position="295"/>
        <end position="350"/>
    </location>
</feature>
<sequence length="367" mass="42001">MLLSYSQPHHISVKVVTDTAQAWLTGAKRIQHVYHPHPLELCEIEDGCEARCWACLENSPGPHFVWHRCKLFLHKSCTIDLLQQTIQGHPFHPSHCLKIKSYAKEGFRCRACGLNDSNVLAYCCKDCSDFEFHLDCSNLTPSINYGSHRHPFTLFQKRGNPGSCLICKDDCESFFLRCVRCDITLHLQCHPLAPKTPKHEDHGHPLTLTKSALDSDLEYYGSRDEYYCDFCEPPRPPKDPVYHCKECDTSADMPCFISQVLPSLPIEDQTSMTSGVGEEDDNFEEDKSCTTDPKIVKFETQIAKVKAELEQKESKRKELKAQVKALQREIKELSNESSELERWMQKLELAYLSYIAPKLAKSKFKAL</sequence>